<dbReference type="PANTHER" id="PTHR38011:SF7">
    <property type="entry name" value="2,5-DIAMINO-6-RIBOSYLAMINO-4(3H)-PYRIMIDINONE 5'-PHOSPHATE REDUCTASE"/>
    <property type="match status" value="1"/>
</dbReference>
<dbReference type="InterPro" id="IPR050765">
    <property type="entry name" value="Riboflavin_Biosynth_HTPR"/>
</dbReference>
<comment type="pathway">
    <text evidence="1">Cofactor biosynthesis; riboflavin biosynthesis.</text>
</comment>
<dbReference type="OrthoDB" id="2313602at2"/>
<dbReference type="SUPFAM" id="SSF53597">
    <property type="entry name" value="Dihydrofolate reductase-like"/>
    <property type="match status" value="1"/>
</dbReference>
<dbReference type="EMBL" id="CP012154">
    <property type="protein sequence ID" value="AKS43300.1"/>
    <property type="molecule type" value="Genomic_DNA"/>
</dbReference>
<dbReference type="Pfam" id="PF01872">
    <property type="entry name" value="RibD_C"/>
    <property type="match status" value="1"/>
</dbReference>
<reference evidence="4 5" key="1">
    <citation type="submission" date="2015-07" db="EMBL/GenBank/DDBJ databases">
        <authorList>
            <person name="Noorani M."/>
        </authorList>
    </citation>
    <scope>NUCLEOTIDE SEQUENCE [LARGE SCALE GENOMIC DNA]</scope>
    <source>
        <strain evidence="4 5">KCTC 42284</strain>
    </source>
</reference>
<dbReference type="PANTHER" id="PTHR38011">
    <property type="entry name" value="DIHYDROFOLATE REDUCTASE FAMILY PROTEIN (AFU_ORTHOLOGUE AFUA_8G06820)"/>
    <property type="match status" value="1"/>
</dbReference>
<keyword evidence="2" id="KW-0521">NADP</keyword>
<dbReference type="Gene3D" id="3.40.430.10">
    <property type="entry name" value="Dihydrofolate Reductase, subunit A"/>
    <property type="match status" value="1"/>
</dbReference>
<protein>
    <submittedName>
        <fullName evidence="4">Riboflavin biosynthesis protein ribD</fullName>
    </submittedName>
</protein>
<dbReference type="KEGG" id="wma:WM2015_2946"/>
<proteinExistence type="predicted"/>
<sequence length="292" mass="31414">MAEPSPALWEGLLDLSRRAIDQFPMWRCELDNASLSWSGQGGIVVRGQPSAGDLEALGLFEPLLGRRWVIAQLGQSLDGRIATATGDSYYINGPETRAHLHRLRALADAVLIGAGTAIADRPALTVRHVPGPDPVPIILDPSARVEAIGPLFDPRHTPRLLILTGRESRRGDWPDHVEVVKLPLVDGQFDPTHIIDCLSLRGLDRLLVEGGGVTVSRFIDAEVLDRLHLLIAPLLIGSGPAGLALAPIERLAEARRLPMRAYRLADELVVDLDLSCSSTAAPGRAPTATTTP</sequence>
<gene>
    <name evidence="4" type="ORF">WM2015_2946</name>
</gene>
<dbReference type="RefSeq" id="WP_156201282.1">
    <property type="nucleotide sequence ID" value="NZ_CP012154.1"/>
</dbReference>
<evidence type="ECO:0000313" key="4">
    <source>
        <dbReference type="EMBL" id="AKS43300.1"/>
    </source>
</evidence>
<keyword evidence="5" id="KW-1185">Reference proteome</keyword>
<dbReference type="GO" id="GO:0008703">
    <property type="term" value="F:5-amino-6-(5-phosphoribosylamino)uracil reductase activity"/>
    <property type="evidence" value="ECO:0007669"/>
    <property type="project" value="InterPro"/>
</dbReference>
<dbReference type="GO" id="GO:0009231">
    <property type="term" value="P:riboflavin biosynthetic process"/>
    <property type="evidence" value="ECO:0007669"/>
    <property type="project" value="InterPro"/>
</dbReference>
<accession>A0A0K0Y060</accession>
<evidence type="ECO:0000256" key="3">
    <source>
        <dbReference type="ARBA" id="ARBA00023002"/>
    </source>
</evidence>
<dbReference type="InterPro" id="IPR002734">
    <property type="entry name" value="RibDG_C"/>
</dbReference>
<dbReference type="STRING" id="1579979.WM2015_2946"/>
<evidence type="ECO:0000313" key="5">
    <source>
        <dbReference type="Proteomes" id="UP000066624"/>
    </source>
</evidence>
<dbReference type="InterPro" id="IPR024072">
    <property type="entry name" value="DHFR-like_dom_sf"/>
</dbReference>
<dbReference type="AlphaFoldDB" id="A0A0K0Y060"/>
<dbReference type="Proteomes" id="UP000066624">
    <property type="component" value="Chromosome"/>
</dbReference>
<organism evidence="4 5">
    <name type="scientific">Wenzhouxiangella marina</name>
    <dbReference type="NCBI Taxonomy" id="1579979"/>
    <lineage>
        <taxon>Bacteria</taxon>
        <taxon>Pseudomonadati</taxon>
        <taxon>Pseudomonadota</taxon>
        <taxon>Gammaproteobacteria</taxon>
        <taxon>Chromatiales</taxon>
        <taxon>Wenzhouxiangellaceae</taxon>
        <taxon>Wenzhouxiangella</taxon>
    </lineage>
</organism>
<keyword evidence="3" id="KW-0560">Oxidoreductase</keyword>
<evidence type="ECO:0000256" key="1">
    <source>
        <dbReference type="ARBA" id="ARBA00005104"/>
    </source>
</evidence>
<name>A0A0K0Y060_9GAMM</name>
<evidence type="ECO:0000256" key="2">
    <source>
        <dbReference type="ARBA" id="ARBA00022857"/>
    </source>
</evidence>